<accession>A0ABQ7FM25</accession>
<feature type="domain" description="Peptidoglycan binding-like" evidence="1">
    <location>
        <begin position="37"/>
        <end position="92"/>
    </location>
</feature>
<organism evidence="2 3">
    <name type="scientific">Streptomyces lycii</name>
    <dbReference type="NCBI Taxonomy" id="2654337"/>
    <lineage>
        <taxon>Bacteria</taxon>
        <taxon>Bacillati</taxon>
        <taxon>Actinomycetota</taxon>
        <taxon>Actinomycetes</taxon>
        <taxon>Kitasatosporales</taxon>
        <taxon>Streptomycetaceae</taxon>
        <taxon>Streptomyces</taxon>
    </lineage>
</organism>
<sequence>MNPCDDYSAVATTAGTAWLPVCSGTDTSCELRRGHRSPGVLALQVSLNQCYGQGILEDGDFGPVTERALKRAQAAAGTTVDGVYGPYTRDAMLHAGTWGDERLRYDGPGGK</sequence>
<dbReference type="Pfam" id="PF01471">
    <property type="entry name" value="PG_binding_1"/>
    <property type="match status" value="1"/>
</dbReference>
<dbReference type="InterPro" id="IPR036365">
    <property type="entry name" value="PGBD-like_sf"/>
</dbReference>
<dbReference type="Gene3D" id="1.10.101.10">
    <property type="entry name" value="PGBD-like superfamily/PGBD"/>
    <property type="match status" value="1"/>
</dbReference>
<protein>
    <submittedName>
        <fullName evidence="2">Peptidoglycan-binding protein</fullName>
    </submittedName>
</protein>
<name>A0ABQ7FM25_9ACTN</name>
<gene>
    <name evidence="2" type="ORF">GCU69_11050</name>
</gene>
<keyword evidence="3" id="KW-1185">Reference proteome</keyword>
<dbReference type="RefSeq" id="WP_098750194.1">
    <property type="nucleotide sequence ID" value="NZ_WHPN01000254.1"/>
</dbReference>
<reference evidence="2 3" key="1">
    <citation type="submission" date="2019-10" db="EMBL/GenBank/DDBJ databases">
        <title>Streptomyces tenebrisbrunneis sp.nov., an endogenous actinomycete isolated from of Lycium ruthenicum.</title>
        <authorList>
            <person name="Ma L."/>
        </authorList>
    </citation>
    <scope>NUCLEOTIDE SEQUENCE [LARGE SCALE GENOMIC DNA]</scope>
    <source>
        <strain evidence="2 3">TRM 66187</strain>
    </source>
</reference>
<evidence type="ECO:0000259" key="1">
    <source>
        <dbReference type="Pfam" id="PF01471"/>
    </source>
</evidence>
<dbReference type="Proteomes" id="UP000621266">
    <property type="component" value="Unassembled WGS sequence"/>
</dbReference>
<proteinExistence type="predicted"/>
<dbReference type="InterPro" id="IPR036366">
    <property type="entry name" value="PGBDSf"/>
</dbReference>
<dbReference type="InterPro" id="IPR002477">
    <property type="entry name" value="Peptidoglycan-bd-like"/>
</dbReference>
<dbReference type="SUPFAM" id="SSF47090">
    <property type="entry name" value="PGBD-like"/>
    <property type="match status" value="1"/>
</dbReference>
<comment type="caution">
    <text evidence="2">The sequence shown here is derived from an EMBL/GenBank/DDBJ whole genome shotgun (WGS) entry which is preliminary data.</text>
</comment>
<evidence type="ECO:0000313" key="3">
    <source>
        <dbReference type="Proteomes" id="UP000621266"/>
    </source>
</evidence>
<evidence type="ECO:0000313" key="2">
    <source>
        <dbReference type="EMBL" id="KAF4409018.1"/>
    </source>
</evidence>
<dbReference type="EMBL" id="WHPN01000254">
    <property type="protein sequence ID" value="KAF4409018.1"/>
    <property type="molecule type" value="Genomic_DNA"/>
</dbReference>